<dbReference type="SUPFAM" id="SSF53474">
    <property type="entry name" value="alpha/beta-Hydrolases"/>
    <property type="match status" value="1"/>
</dbReference>
<evidence type="ECO:0000256" key="2">
    <source>
        <dbReference type="ARBA" id="ARBA00022801"/>
    </source>
</evidence>
<keyword evidence="2" id="KW-0378">Hydrolase</keyword>
<dbReference type="EMBL" id="JAGPUO010000012">
    <property type="protein sequence ID" value="KAG5659106.1"/>
    <property type="molecule type" value="Genomic_DNA"/>
</dbReference>
<dbReference type="AlphaFoldDB" id="A0A9P7GYS3"/>
<proteinExistence type="inferred from homology"/>
<dbReference type="Gene3D" id="3.40.50.1820">
    <property type="entry name" value="alpha/beta hydrolase"/>
    <property type="match status" value="1"/>
</dbReference>
<dbReference type="Proteomes" id="UP000782241">
    <property type="component" value="Unassembled WGS sequence"/>
</dbReference>
<reference evidence="3" key="1">
    <citation type="submission" date="2021-04" db="EMBL/GenBank/DDBJ databases">
        <title>Draft genome of Fusarium avenaceum strain F156N33, isolated from an atmospheric sample in Virginia.</title>
        <authorList>
            <person name="Yang S."/>
            <person name="Vinatzer B.A."/>
            <person name="Coleman J."/>
        </authorList>
    </citation>
    <scope>NUCLEOTIDE SEQUENCE</scope>
    <source>
        <strain evidence="3">F156N33</strain>
    </source>
</reference>
<accession>A0A9P7GYS3</accession>
<comment type="caution">
    <text evidence="3">The sequence shown here is derived from an EMBL/GenBank/DDBJ whole genome shotgun (WGS) entry which is preliminary data.</text>
</comment>
<dbReference type="PANTHER" id="PTHR21661">
    <property type="entry name" value="EPOXIDE HYDROLASE 1-RELATED"/>
    <property type="match status" value="1"/>
</dbReference>
<comment type="similarity">
    <text evidence="1">Belongs to the peptidase S33 family.</text>
</comment>
<sequence length="221" mass="25171">MASNADSARVMNQLMIYLGFGSNGYIAQGGDVGSDLARRMAKFHPECKAVHLNHLMLDPRAVLNSMESVTDTEMTNLEKMQRFWQTGYAYGMEHGSRPATIGLVLVGEKFLEWADDSEPIPLDTILRMVTLYWFTSTFPRSIYPYRWFAREPGRSYSGFDEKPFGYSAFEKEVSNLPKAWTENLLPKLIRYDHEKGGHFPALEQPGLFVKDLEDFATRAGH</sequence>
<protein>
    <recommendedName>
        <fullName evidence="5">Epoxide hydrolase</fullName>
    </recommendedName>
</protein>
<evidence type="ECO:0008006" key="5">
    <source>
        <dbReference type="Google" id="ProtNLM"/>
    </source>
</evidence>
<evidence type="ECO:0000313" key="3">
    <source>
        <dbReference type="EMBL" id="KAG5659106.1"/>
    </source>
</evidence>
<feature type="non-terminal residue" evidence="3">
    <location>
        <position position="1"/>
    </location>
</feature>
<dbReference type="GO" id="GO:0004301">
    <property type="term" value="F:epoxide hydrolase activity"/>
    <property type="evidence" value="ECO:0007669"/>
    <property type="project" value="TreeGrafter"/>
</dbReference>
<dbReference type="PANTHER" id="PTHR21661:SF39">
    <property type="entry name" value="HYDROLASE, PUTATIVE (AFU_ORTHOLOGUE AFUA_3G08960)-RELATED"/>
    <property type="match status" value="1"/>
</dbReference>
<dbReference type="InterPro" id="IPR029058">
    <property type="entry name" value="AB_hydrolase_fold"/>
</dbReference>
<evidence type="ECO:0000313" key="4">
    <source>
        <dbReference type="Proteomes" id="UP000782241"/>
    </source>
</evidence>
<keyword evidence="4" id="KW-1185">Reference proteome</keyword>
<name>A0A9P7GYS3_9HYPO</name>
<evidence type="ECO:0000256" key="1">
    <source>
        <dbReference type="ARBA" id="ARBA00010088"/>
    </source>
</evidence>
<dbReference type="GO" id="GO:0097176">
    <property type="term" value="P:epoxide metabolic process"/>
    <property type="evidence" value="ECO:0007669"/>
    <property type="project" value="TreeGrafter"/>
</dbReference>
<organism evidence="3 4">
    <name type="scientific">Fusarium avenaceum</name>
    <dbReference type="NCBI Taxonomy" id="40199"/>
    <lineage>
        <taxon>Eukaryota</taxon>
        <taxon>Fungi</taxon>
        <taxon>Dikarya</taxon>
        <taxon>Ascomycota</taxon>
        <taxon>Pezizomycotina</taxon>
        <taxon>Sordariomycetes</taxon>
        <taxon>Hypocreomycetidae</taxon>
        <taxon>Hypocreales</taxon>
        <taxon>Nectriaceae</taxon>
        <taxon>Fusarium</taxon>
        <taxon>Fusarium tricinctum species complex</taxon>
    </lineage>
</organism>
<gene>
    <name evidence="3" type="ORF">KAF25_000308</name>
</gene>